<evidence type="ECO:0000256" key="9">
    <source>
        <dbReference type="ARBA" id="ARBA00023014"/>
    </source>
</evidence>
<dbReference type="GO" id="GO:0010181">
    <property type="term" value="F:FMN binding"/>
    <property type="evidence" value="ECO:0007669"/>
    <property type="project" value="InterPro"/>
</dbReference>
<dbReference type="Gene3D" id="3.50.50.60">
    <property type="entry name" value="FAD/NAD(P)-binding domain"/>
    <property type="match status" value="1"/>
</dbReference>
<evidence type="ECO:0000256" key="4">
    <source>
        <dbReference type="ARBA" id="ARBA00022630"/>
    </source>
</evidence>
<dbReference type="PRINTS" id="PR00368">
    <property type="entry name" value="FADPNR"/>
</dbReference>
<protein>
    <submittedName>
        <fullName evidence="12">NADH oxidase</fullName>
        <ecNumber evidence="12">1.-.-.-</ecNumber>
    </submittedName>
</protein>
<sequence>MTKQFYKEKYPHLFEPMVVGKKKDVYKNRILLAPMASISSAGGAEANGRINDYGVDFYTNFARGGFASICVPIEIPKNGGHANAFSLDAEVMGFMSMHFLQRSVHAYGTKSSCEIYHAGCCMLPGPGRTIMSASAFVYNGNQVKEMNEEDMEDVIKMYVDAAILTKRANFDSILLHYGHGWLMNNFLSPLINHRTDKYGGSVENRCRFPRMVIERIRKAIGDDLTIELRLNGSDMMEGGIVPEDAAQQALIFEDIVDMIHITCGTRLDASSRPKMHPTHFMEPAHNAAAAEIIKKAGVKIPIGLVGSIQDPELAERLLAEGKADYVVVARQAIADNNWVNKIREGRLDDIRPCLRCDYCLDGGRRGALTKEVRIQDDATFDRRCAVDPLGCQGLAKRRFPAPERSKKVAVIGGGIAGMQAALTAAERGHKVVLYEKSDKLGGQALLSDVMWFKKEMKAFHEYLERQVKKAGVIVLMNTSATPELIEEADFDVVIVAVGAEQVIPPIPGLDNAIMAFDVFGHEDKLGKKVAIVGGGSVGCELSIHLAGLGHEVVVVEMGSFLCASAQISERMHTMEYMEKNNVKSYIETKCVEITDKGIFIENESGKQFIEADSIVIAAGTRCMVEERDKFQNAAFDVINVGDCIKASDIVNAVETGWNAGATI</sequence>
<evidence type="ECO:0000313" key="13">
    <source>
        <dbReference type="Proteomes" id="UP000297597"/>
    </source>
</evidence>
<dbReference type="InterPro" id="IPR023753">
    <property type="entry name" value="FAD/NAD-binding_dom"/>
</dbReference>
<dbReference type="Proteomes" id="UP000297597">
    <property type="component" value="Unassembled WGS sequence"/>
</dbReference>
<keyword evidence="4" id="KW-0285">Flavoprotein</keyword>
<dbReference type="RefSeq" id="WP_134213366.1">
    <property type="nucleotide sequence ID" value="NZ_QFFZ01000012.1"/>
</dbReference>
<dbReference type="Pfam" id="PF00724">
    <property type="entry name" value="Oxidored_FMN"/>
    <property type="match status" value="1"/>
</dbReference>
<dbReference type="PANTHER" id="PTHR42917:SF2">
    <property type="entry name" value="2,4-DIENOYL-COA REDUCTASE [(2E)-ENOYL-COA-PRODUCING]"/>
    <property type="match status" value="1"/>
</dbReference>
<evidence type="ECO:0000256" key="7">
    <source>
        <dbReference type="ARBA" id="ARBA00023002"/>
    </source>
</evidence>
<name>A0A4Y7RS39_9FIRM</name>
<dbReference type="Gene3D" id="3.20.20.70">
    <property type="entry name" value="Aldolase class I"/>
    <property type="match status" value="1"/>
</dbReference>
<dbReference type="InterPro" id="IPR013785">
    <property type="entry name" value="Aldolase_TIM"/>
</dbReference>
<gene>
    <name evidence="12" type="ORF">Pmgp_01489</name>
</gene>
<dbReference type="SUPFAM" id="SSF51395">
    <property type="entry name" value="FMN-linked oxidoreductases"/>
    <property type="match status" value="1"/>
</dbReference>
<evidence type="ECO:0000256" key="8">
    <source>
        <dbReference type="ARBA" id="ARBA00023004"/>
    </source>
</evidence>
<keyword evidence="13" id="KW-1185">Reference proteome</keyword>
<evidence type="ECO:0000256" key="2">
    <source>
        <dbReference type="ARBA" id="ARBA00001966"/>
    </source>
</evidence>
<evidence type="ECO:0000259" key="11">
    <source>
        <dbReference type="Pfam" id="PF07992"/>
    </source>
</evidence>
<organism evidence="12 13">
    <name type="scientific">Pelotomaculum propionicicum</name>
    <dbReference type="NCBI Taxonomy" id="258475"/>
    <lineage>
        <taxon>Bacteria</taxon>
        <taxon>Bacillati</taxon>
        <taxon>Bacillota</taxon>
        <taxon>Clostridia</taxon>
        <taxon>Eubacteriales</taxon>
        <taxon>Desulfotomaculaceae</taxon>
        <taxon>Pelotomaculum</taxon>
    </lineage>
</organism>
<reference evidence="12 13" key="1">
    <citation type="journal article" date="2018" name="Environ. Microbiol.">
        <title>Novel energy conservation strategies and behaviour of Pelotomaculum schinkii driving syntrophic propionate catabolism.</title>
        <authorList>
            <person name="Hidalgo-Ahumada C.A.P."/>
            <person name="Nobu M.K."/>
            <person name="Narihiro T."/>
            <person name="Tamaki H."/>
            <person name="Liu W.T."/>
            <person name="Kamagata Y."/>
            <person name="Stams A.J.M."/>
            <person name="Imachi H."/>
            <person name="Sousa D.Z."/>
        </authorList>
    </citation>
    <scope>NUCLEOTIDE SEQUENCE [LARGE SCALE GENOMIC DNA]</scope>
    <source>
        <strain evidence="12 13">MGP</strain>
    </source>
</reference>
<comment type="cofactor">
    <cofactor evidence="1">
        <name>FMN</name>
        <dbReference type="ChEBI" id="CHEBI:58210"/>
    </cofactor>
</comment>
<evidence type="ECO:0000256" key="3">
    <source>
        <dbReference type="ARBA" id="ARBA00011048"/>
    </source>
</evidence>
<keyword evidence="8" id="KW-0408">Iron</keyword>
<evidence type="ECO:0000259" key="10">
    <source>
        <dbReference type="Pfam" id="PF00724"/>
    </source>
</evidence>
<dbReference type="CDD" id="cd02803">
    <property type="entry name" value="OYE_like_FMN_family"/>
    <property type="match status" value="1"/>
</dbReference>
<keyword evidence="6" id="KW-0479">Metal-binding</keyword>
<dbReference type="GO" id="GO:0051536">
    <property type="term" value="F:iron-sulfur cluster binding"/>
    <property type="evidence" value="ECO:0007669"/>
    <property type="project" value="UniProtKB-KW"/>
</dbReference>
<dbReference type="EC" id="1.-.-.-" evidence="12"/>
<comment type="similarity">
    <text evidence="3">In the N-terminal section; belongs to the NADH:flavin oxidoreductase/NADH oxidase family.</text>
</comment>
<dbReference type="OrthoDB" id="9772736at2"/>
<dbReference type="PANTHER" id="PTHR42917">
    <property type="entry name" value="2,4-DIENOYL-COA REDUCTASE"/>
    <property type="match status" value="1"/>
</dbReference>
<dbReference type="InterPro" id="IPR001155">
    <property type="entry name" value="OxRdtase_FMN_N"/>
</dbReference>
<comment type="caution">
    <text evidence="12">The sequence shown here is derived from an EMBL/GenBank/DDBJ whole genome shotgun (WGS) entry which is preliminary data.</text>
</comment>
<feature type="domain" description="FAD/NAD(P)-binding" evidence="11">
    <location>
        <begin position="406"/>
        <end position="624"/>
    </location>
</feature>
<evidence type="ECO:0000313" key="12">
    <source>
        <dbReference type="EMBL" id="TEB11693.1"/>
    </source>
</evidence>
<dbReference type="GO" id="GO:0046872">
    <property type="term" value="F:metal ion binding"/>
    <property type="evidence" value="ECO:0007669"/>
    <property type="project" value="UniProtKB-KW"/>
</dbReference>
<evidence type="ECO:0000256" key="1">
    <source>
        <dbReference type="ARBA" id="ARBA00001917"/>
    </source>
</evidence>
<evidence type="ECO:0000256" key="6">
    <source>
        <dbReference type="ARBA" id="ARBA00022723"/>
    </source>
</evidence>
<accession>A0A4Y7RS39</accession>
<dbReference type="GO" id="GO:0016491">
    <property type="term" value="F:oxidoreductase activity"/>
    <property type="evidence" value="ECO:0007669"/>
    <property type="project" value="UniProtKB-KW"/>
</dbReference>
<proteinExistence type="inferred from homology"/>
<keyword evidence="9" id="KW-0411">Iron-sulfur</keyword>
<dbReference type="Gene3D" id="3.40.50.720">
    <property type="entry name" value="NAD(P)-binding Rossmann-like Domain"/>
    <property type="match status" value="1"/>
</dbReference>
<feature type="domain" description="NADH:flavin oxidoreductase/NADH oxidase N-terminal" evidence="10">
    <location>
        <begin position="13"/>
        <end position="348"/>
    </location>
</feature>
<dbReference type="SUPFAM" id="SSF51905">
    <property type="entry name" value="FAD/NAD(P)-binding domain"/>
    <property type="match status" value="1"/>
</dbReference>
<dbReference type="Pfam" id="PF07992">
    <property type="entry name" value="Pyr_redox_2"/>
    <property type="match status" value="1"/>
</dbReference>
<dbReference type="EMBL" id="QFFZ01000012">
    <property type="protein sequence ID" value="TEB11693.1"/>
    <property type="molecule type" value="Genomic_DNA"/>
</dbReference>
<keyword evidence="7 12" id="KW-0560">Oxidoreductase</keyword>
<dbReference type="AlphaFoldDB" id="A0A4Y7RS39"/>
<evidence type="ECO:0000256" key="5">
    <source>
        <dbReference type="ARBA" id="ARBA00022643"/>
    </source>
</evidence>
<dbReference type="InterPro" id="IPR036188">
    <property type="entry name" value="FAD/NAD-bd_sf"/>
</dbReference>
<keyword evidence="5" id="KW-0288">FMN</keyword>
<comment type="cofactor">
    <cofactor evidence="2">
        <name>[4Fe-4S] cluster</name>
        <dbReference type="ChEBI" id="CHEBI:49883"/>
    </cofactor>
</comment>
<dbReference type="InterPro" id="IPR051793">
    <property type="entry name" value="NADH:flavin_oxidoreductase"/>
</dbReference>